<accession>A0A540P396</accession>
<dbReference type="RefSeq" id="WP_009341318.1">
    <property type="nucleotide sequence ID" value="NZ_CP182305.1"/>
</dbReference>
<evidence type="ECO:0000313" key="2">
    <source>
        <dbReference type="Proteomes" id="UP000318720"/>
    </source>
</evidence>
<dbReference type="GeneID" id="301701184"/>
<dbReference type="AlphaFoldDB" id="A0A540P396"/>
<dbReference type="EMBL" id="SPAZ01000363">
    <property type="protein sequence ID" value="TQE15785.1"/>
    <property type="molecule type" value="Genomic_DNA"/>
</dbReference>
<dbReference type="Proteomes" id="UP000318720">
    <property type="component" value="Unassembled WGS sequence"/>
</dbReference>
<reference evidence="1 2" key="1">
    <citation type="submission" date="2019-03" db="EMBL/GenBank/DDBJ databases">
        <title>Comparative genomic analyses of the sweetpotato soil rot pathogen, Streptomyces ipomoeae.</title>
        <authorList>
            <person name="Ruschel Soares N."/>
            <person name="Badger J.H."/>
            <person name="Huguet-Tapia J.C."/>
            <person name="Clark C.A."/>
            <person name="Pettis G.S."/>
        </authorList>
    </citation>
    <scope>NUCLEOTIDE SEQUENCE [LARGE SCALE GENOMIC DNA]</scope>
    <source>
        <strain evidence="1 2">88-35</strain>
    </source>
</reference>
<protein>
    <submittedName>
        <fullName evidence="1">Uncharacterized protein</fullName>
    </submittedName>
</protein>
<evidence type="ECO:0000313" key="1">
    <source>
        <dbReference type="EMBL" id="TQE15785.1"/>
    </source>
</evidence>
<comment type="caution">
    <text evidence="1">The sequence shown here is derived from an EMBL/GenBank/DDBJ whole genome shotgun (WGS) entry which is preliminary data.</text>
</comment>
<proteinExistence type="predicted"/>
<name>A0A540P396_9ACTN</name>
<gene>
    <name evidence="1" type="ORF">Sipo8835_44560</name>
</gene>
<sequence>MMGIGVVLVLLALWLGGMGLMDQKALWWRFQARRFSDPEANEPSEAGYRGRRILLLTCAALTVVMAVWWFTSIDYIESGGLED</sequence>
<organism evidence="1 2">
    <name type="scientific">Streptomyces ipomoeae</name>
    <dbReference type="NCBI Taxonomy" id="103232"/>
    <lineage>
        <taxon>Bacteria</taxon>
        <taxon>Bacillati</taxon>
        <taxon>Actinomycetota</taxon>
        <taxon>Actinomycetes</taxon>
        <taxon>Kitasatosporales</taxon>
        <taxon>Streptomycetaceae</taxon>
        <taxon>Streptomyces</taxon>
    </lineage>
</organism>